<dbReference type="EMBL" id="ML211482">
    <property type="protein sequence ID" value="TFK82481.1"/>
    <property type="molecule type" value="Genomic_DNA"/>
</dbReference>
<evidence type="ECO:0008006" key="4">
    <source>
        <dbReference type="Google" id="ProtNLM"/>
    </source>
</evidence>
<accession>A0A5C3NZ12</accession>
<protein>
    <recommendedName>
        <fullName evidence="4">EF-hand domain-containing protein</fullName>
    </recommendedName>
</protein>
<dbReference type="STRING" id="1314778.A0A5C3NZ12"/>
<evidence type="ECO:0000256" key="1">
    <source>
        <dbReference type="SAM" id="MobiDB-lite"/>
    </source>
</evidence>
<sequence length="1313" mass="149194">MDSRSVRVRDNGDPSSSDATSSSIPPVPSVRLQVQSPESAVEMSTQQGDSRGLPTLPDDGGFTTTASLIDSADADFKKYQGKRSVKILNKTGDTLNVIQTNVTQVQSYASPLQTAMDSDPAKAIRQTITALVDGIPALLKVLDDVAQIHPFIKIAVGAFRVAIELDLKRKDNDKKVPLLFVEMRDMMAVLGQLREISRDQRAGDGNRTIQDRMENIVMKTRDDITNCASVCSAYAKKRTFTKVLQSSSWDDKFKGFVQGFTTRRGEFEFELSMYIGRAVNAANDMLVTVDEKIDRLTRFFEASFTPEERHLRDLVEANGGPEAVISNEVTLRKLYEDKGLASLLVRSTDHRAAGLVDPEREFQDLREDLKIDTETAIRRNFKQFERMFAIQQRELEEEMRRSMHREGDRIIQSVTSGPHDRIVDPDIHEIWKEMRWRGNVKARHFVLALRDYFREQFDEMKSQKANATPTIAPRCISKEDEWTLEYINVTRLQPILEAFDDDASGFITVAEVNTLTKARPDDWSLLHWLAYWAVGHQMVMSDYAEKIDIILAKMASLKAQVLPANRNSIEHYMNLIWTIVAMITAAYRRSSKDESLMARFESYTTAEENRLRRNLEDARYDFDARDTLDIVRGPGTIEKHILPLLYLLLSRHFEIMRLARTRILNVDEMFDARVTIAMVFQPFSDRYEDLTDLFKQQKLDPDQQFKIFGYEIFRFWHDEDDFTSPKRLKEAKFPVVEYDDAVEAQNIDPVAILNHPLQSPEELFAKRVYVETEADTQADPHVRAILGHWSGFYYNDEVYPSADMFSFYIHASPSDPTRFQDSGISGNGSNWDLVGGYTVDEENGTVTYMFTVTYKVRFATETCRGNLSPNGTTLQGNFAYGENPTSFPRKFVLKRLSADAMKFWPSPTELDANKSRALWQFACNVVRDDVARRSHSWAWLQQRWNYGKEYVSLRLKRERGPLTAEEQKALTECCRRNTPEEARLYYIFLDLRKRSIAEHFMIECDACGSGIRGGRVMCLSCGVKSTVDLCDKPECCSQEIGTDVRDDLVTPHLPSHDVFKVRTAIHPFMEFGTAHRAAMEALKIARKIMEDAAEHQPLSAQTDVAVAATETQPEQPRKSPKCAKCGDQVSQPCWYCIDCGDSESGSGIFICEACDTKHGGFTAGKHKAMHALVKVQMHEPPDSDRAMIDTRMSAMEASLKEMQYRFDQSLVSVDDKVEFVKTKLGLKMDERLGQLEGRMSAMDSRLERIEELLLLMGRSFGFGPAVPATRAPASRQSTWPTIVTPALTQTVDAAPGSESDFSAWVRHLRLSSQ</sequence>
<evidence type="ECO:0000313" key="3">
    <source>
        <dbReference type="Proteomes" id="UP000308197"/>
    </source>
</evidence>
<keyword evidence="3" id="KW-1185">Reference proteome</keyword>
<dbReference type="InParanoid" id="A0A5C3NZ12"/>
<feature type="compositionally biased region" description="Basic and acidic residues" evidence="1">
    <location>
        <begin position="1"/>
        <end position="12"/>
    </location>
</feature>
<gene>
    <name evidence="2" type="ORF">K466DRAFT_590494</name>
</gene>
<dbReference type="PROSITE" id="PS00018">
    <property type="entry name" value="EF_HAND_1"/>
    <property type="match status" value="1"/>
</dbReference>
<proteinExistence type="predicted"/>
<organism evidence="2 3">
    <name type="scientific">Polyporus arcularius HHB13444</name>
    <dbReference type="NCBI Taxonomy" id="1314778"/>
    <lineage>
        <taxon>Eukaryota</taxon>
        <taxon>Fungi</taxon>
        <taxon>Dikarya</taxon>
        <taxon>Basidiomycota</taxon>
        <taxon>Agaricomycotina</taxon>
        <taxon>Agaricomycetes</taxon>
        <taxon>Polyporales</taxon>
        <taxon>Polyporaceae</taxon>
        <taxon>Polyporus</taxon>
    </lineage>
</organism>
<name>A0A5C3NZ12_9APHY</name>
<dbReference type="InterPro" id="IPR018247">
    <property type="entry name" value="EF_Hand_1_Ca_BS"/>
</dbReference>
<feature type="region of interest" description="Disordered" evidence="1">
    <location>
        <begin position="1095"/>
        <end position="1121"/>
    </location>
</feature>
<feature type="region of interest" description="Disordered" evidence="1">
    <location>
        <begin position="1"/>
        <end position="59"/>
    </location>
</feature>
<dbReference type="Proteomes" id="UP000308197">
    <property type="component" value="Unassembled WGS sequence"/>
</dbReference>
<feature type="compositionally biased region" description="Polar residues" evidence="1">
    <location>
        <begin position="32"/>
        <end position="49"/>
    </location>
</feature>
<reference evidence="2 3" key="1">
    <citation type="journal article" date="2019" name="Nat. Ecol. Evol.">
        <title>Megaphylogeny resolves global patterns of mushroom evolution.</title>
        <authorList>
            <person name="Varga T."/>
            <person name="Krizsan K."/>
            <person name="Foldi C."/>
            <person name="Dima B."/>
            <person name="Sanchez-Garcia M."/>
            <person name="Sanchez-Ramirez S."/>
            <person name="Szollosi G.J."/>
            <person name="Szarkandi J.G."/>
            <person name="Papp V."/>
            <person name="Albert L."/>
            <person name="Andreopoulos W."/>
            <person name="Angelini C."/>
            <person name="Antonin V."/>
            <person name="Barry K.W."/>
            <person name="Bougher N.L."/>
            <person name="Buchanan P."/>
            <person name="Buyck B."/>
            <person name="Bense V."/>
            <person name="Catcheside P."/>
            <person name="Chovatia M."/>
            <person name="Cooper J."/>
            <person name="Damon W."/>
            <person name="Desjardin D."/>
            <person name="Finy P."/>
            <person name="Geml J."/>
            <person name="Haridas S."/>
            <person name="Hughes K."/>
            <person name="Justo A."/>
            <person name="Karasinski D."/>
            <person name="Kautmanova I."/>
            <person name="Kiss B."/>
            <person name="Kocsube S."/>
            <person name="Kotiranta H."/>
            <person name="LaButti K.M."/>
            <person name="Lechner B.E."/>
            <person name="Liimatainen K."/>
            <person name="Lipzen A."/>
            <person name="Lukacs Z."/>
            <person name="Mihaltcheva S."/>
            <person name="Morgado L.N."/>
            <person name="Niskanen T."/>
            <person name="Noordeloos M.E."/>
            <person name="Ohm R.A."/>
            <person name="Ortiz-Santana B."/>
            <person name="Ovrebo C."/>
            <person name="Racz N."/>
            <person name="Riley R."/>
            <person name="Savchenko A."/>
            <person name="Shiryaev A."/>
            <person name="Soop K."/>
            <person name="Spirin V."/>
            <person name="Szebenyi C."/>
            <person name="Tomsovsky M."/>
            <person name="Tulloss R.E."/>
            <person name="Uehling J."/>
            <person name="Grigoriev I.V."/>
            <person name="Vagvolgyi C."/>
            <person name="Papp T."/>
            <person name="Martin F.M."/>
            <person name="Miettinen O."/>
            <person name="Hibbett D.S."/>
            <person name="Nagy L.G."/>
        </authorList>
    </citation>
    <scope>NUCLEOTIDE SEQUENCE [LARGE SCALE GENOMIC DNA]</scope>
    <source>
        <strain evidence="2 3">HHB13444</strain>
    </source>
</reference>
<evidence type="ECO:0000313" key="2">
    <source>
        <dbReference type="EMBL" id="TFK82481.1"/>
    </source>
</evidence>